<evidence type="ECO:0000259" key="1">
    <source>
        <dbReference type="Pfam" id="PF17990"/>
    </source>
</evidence>
<dbReference type="Proteomes" id="UP000615755">
    <property type="component" value="Unassembled WGS sequence"/>
</dbReference>
<reference evidence="3 4" key="1">
    <citation type="submission" date="2015-03" db="EMBL/GenBank/DDBJ databases">
        <title>Genome sequence of Pseudoalteromonas aurantia.</title>
        <authorList>
            <person name="Xie B.-B."/>
            <person name="Rong J.-C."/>
            <person name="Qin Q.-L."/>
            <person name="Zhang Y.-Z."/>
        </authorList>
    </citation>
    <scope>NUCLEOTIDE SEQUENCE [LARGE SCALE GENOMIC DNA]</scope>
    <source>
        <strain evidence="3 4">208</strain>
    </source>
</reference>
<organism evidence="3 4">
    <name type="scientific">Pseudoalteromonas aurantia 208</name>
    <dbReference type="NCBI Taxonomy" id="1314867"/>
    <lineage>
        <taxon>Bacteria</taxon>
        <taxon>Pseudomonadati</taxon>
        <taxon>Pseudomonadota</taxon>
        <taxon>Gammaproteobacteria</taxon>
        <taxon>Alteromonadales</taxon>
        <taxon>Pseudoalteromonadaceae</taxon>
        <taxon>Pseudoalteromonas</taxon>
    </lineage>
</organism>
<gene>
    <name evidence="3" type="ORF">PAUR_b0238</name>
</gene>
<dbReference type="InterPro" id="IPR041173">
    <property type="entry name" value="LodA_C"/>
</dbReference>
<dbReference type="InterPro" id="IPR041168">
    <property type="entry name" value="LodA_N"/>
</dbReference>
<proteinExistence type="predicted"/>
<comment type="caution">
    <text evidence="3">The sequence shown here is derived from an EMBL/GenBank/DDBJ whole genome shotgun (WGS) entry which is preliminary data.</text>
</comment>
<dbReference type="Pfam" id="PF18417">
    <property type="entry name" value="LodA_C"/>
    <property type="match status" value="1"/>
</dbReference>
<protein>
    <submittedName>
        <fullName evidence="3">Uncharacterized protein</fullName>
    </submittedName>
</protein>
<accession>A0ABR9EGY6</accession>
<name>A0ABR9EGY6_9GAMM</name>
<dbReference type="EMBL" id="AQGV01000015">
    <property type="protein sequence ID" value="MBE0370253.1"/>
    <property type="molecule type" value="Genomic_DNA"/>
</dbReference>
<evidence type="ECO:0000259" key="2">
    <source>
        <dbReference type="Pfam" id="PF18417"/>
    </source>
</evidence>
<feature type="domain" description="L-lysine epsilon oxidase C-terminal" evidence="2">
    <location>
        <begin position="514"/>
        <end position="695"/>
    </location>
</feature>
<evidence type="ECO:0000313" key="3">
    <source>
        <dbReference type="EMBL" id="MBE0370253.1"/>
    </source>
</evidence>
<feature type="domain" description="L-Lysine epsilon oxidase N-terminal" evidence="1">
    <location>
        <begin position="150"/>
        <end position="354"/>
    </location>
</feature>
<sequence>MSDQYTYKIYPPLGVARVGNGPAQSETAVFTPEVPWQHLYDTNVEYLVTLGDLKALVQRVFAEGLGDAVNTVGLQVKEYVSESVVTELAGDHKSQLSIAIIESNLGKVISKQELERKLDDATLPQSIVNFSLLGLVEDLVVAVLADKYLGAVKKQAQRFYLYKCDLQGNPIEKVTLGDGEKVTWHVSVANKKAFWYDYNNALDLSLLSEGTGNLSKNVSLERLAPAQTAKRRNPNVLGNKLRQQLVIRSKGMVSSNQNDVVKLSGKFPANEADQECRLTNLLNMTERHNVLQGSISCSDSGVLSFYAGDGVSQAMTPSSLNTDFADNSNWYDDICDGSVSAELTLKNGNIVKINQENNSAWIATAPPDFAPQIEPLVTLYDMVSGSQFKEADLAGLKTQFSDVFPILYRLYRMQWVNQADFSDNQVNTVMGELSSQNQFAKLLDNGCATSELREEIFKQFRNPMFDEAVDKQDAGQTDSEWINTSRIIPSKDTTDIKGRKATHKLQLPFYPNDGVDYPGSPMQWFAIPPFMYQHLLNWSQGNFTVTDDEKSHADTIDSMAKFYIDIFADSSHPALLSARAALDALYGGGFHPGVELTWPMRHKHIYSENERKSGVNEQISLLGLSEFRLTQAANDLNMYQDFGHVIQVSDVEKSIIPDSDASWFWKNTPGDLTKWMGIPWQSDAASCQAVYTPEDFPIPAWWAANLPVHIVPLARYNKFKDGKNSDTETPNGFDHKIAQGMTEASFDQLRLEQYSQRLDWLHTADLGFVGYHAEGGYTNGLIQMVTQWKHMGMVMARPVEQGENTGIPEVVYVAYSKADKN</sequence>
<evidence type="ECO:0000313" key="4">
    <source>
        <dbReference type="Proteomes" id="UP000615755"/>
    </source>
</evidence>
<keyword evidence="4" id="KW-1185">Reference proteome</keyword>
<dbReference type="Pfam" id="PF17990">
    <property type="entry name" value="LodA_N"/>
    <property type="match status" value="1"/>
</dbReference>
<dbReference type="RefSeq" id="WP_192509406.1">
    <property type="nucleotide sequence ID" value="NZ_AQGV01000015.1"/>
</dbReference>